<dbReference type="Proteomes" id="UP001501598">
    <property type="component" value="Unassembled WGS sequence"/>
</dbReference>
<name>A0ABP8S1C6_9PSEU</name>
<protein>
    <submittedName>
        <fullName evidence="9">Sugar transferase</fullName>
    </submittedName>
</protein>
<gene>
    <name evidence="9" type="ORF">GCM10023175_59650</name>
</gene>
<evidence type="ECO:0000259" key="8">
    <source>
        <dbReference type="Pfam" id="PF02397"/>
    </source>
</evidence>
<evidence type="ECO:0000256" key="6">
    <source>
        <dbReference type="ARBA" id="ARBA00023136"/>
    </source>
</evidence>
<dbReference type="EMBL" id="BAABGT010000099">
    <property type="protein sequence ID" value="GAA4556749.1"/>
    <property type="molecule type" value="Genomic_DNA"/>
</dbReference>
<sequence length="457" mass="48950">MIAGDIAVIVVLTVAAVVVGWGDHLPSNRAQLVCGAIGAALLILALPLARAWDPTVLGTGSAEFRRVSNATVGATVTLALGGLILLVSSVRIWVFVLVPLSGLAVAANRYLLRKQLHRARARGRCTFPVLAVGKVEAVADLIIRSRRDPHFGWHIVGACTPTQSGMGESSAILGVDVVGDLDSVGAIAAHGGYSVVAVTKTPGWGPGRLQKLAWELEGTDAELVVDPGLMEVAGPRLHIVPMDGMPVLRLSRPRLTGLARVLKVGMDRIVAALLLVVTAPVFAAIAVAIALEDRGPVFYRQERVGARGATFRMIKFRSMVVDADARRAGLEQRNAIDRGPLFKLTHDPRVTRTGATLRRYSIDELPQLLNVLSGSMSLVGPRPPLPAEVATYADDARRRLLVRPGMTGLWQVSGRSDLSWEESVKLDLRYVENWSMALDLTILWKTVGAVLTGRGAY</sequence>
<feature type="transmembrane region" description="Helical" evidence="7">
    <location>
        <begin position="269"/>
        <end position="291"/>
    </location>
</feature>
<dbReference type="PANTHER" id="PTHR30576">
    <property type="entry name" value="COLANIC BIOSYNTHESIS UDP-GLUCOSE LIPID CARRIER TRANSFERASE"/>
    <property type="match status" value="1"/>
</dbReference>
<evidence type="ECO:0000256" key="7">
    <source>
        <dbReference type="SAM" id="Phobius"/>
    </source>
</evidence>
<feature type="transmembrane region" description="Helical" evidence="7">
    <location>
        <begin position="70"/>
        <end position="87"/>
    </location>
</feature>
<comment type="subcellular location">
    <subcellularLocation>
        <location evidence="1">Membrane</location>
        <topology evidence="1">Multi-pass membrane protein</topology>
    </subcellularLocation>
</comment>
<dbReference type="PANTHER" id="PTHR30576:SF10">
    <property type="entry name" value="SLL5057 PROTEIN"/>
    <property type="match status" value="1"/>
</dbReference>
<keyword evidence="5 7" id="KW-1133">Transmembrane helix</keyword>
<keyword evidence="4 7" id="KW-0812">Transmembrane</keyword>
<dbReference type="InterPro" id="IPR003362">
    <property type="entry name" value="Bact_transf"/>
</dbReference>
<reference evidence="10" key="1">
    <citation type="journal article" date="2019" name="Int. J. Syst. Evol. Microbiol.">
        <title>The Global Catalogue of Microorganisms (GCM) 10K type strain sequencing project: providing services to taxonomists for standard genome sequencing and annotation.</title>
        <authorList>
            <consortium name="The Broad Institute Genomics Platform"/>
            <consortium name="The Broad Institute Genome Sequencing Center for Infectious Disease"/>
            <person name="Wu L."/>
            <person name="Ma J."/>
        </authorList>
    </citation>
    <scope>NUCLEOTIDE SEQUENCE [LARGE SCALE GENOMIC DNA]</scope>
    <source>
        <strain evidence="10">JCM 17906</strain>
    </source>
</reference>
<keyword evidence="6 7" id="KW-0472">Membrane</keyword>
<feature type="domain" description="Bacterial sugar transferase" evidence="8">
    <location>
        <begin position="264"/>
        <end position="451"/>
    </location>
</feature>
<evidence type="ECO:0000256" key="5">
    <source>
        <dbReference type="ARBA" id="ARBA00022989"/>
    </source>
</evidence>
<evidence type="ECO:0000256" key="2">
    <source>
        <dbReference type="ARBA" id="ARBA00006464"/>
    </source>
</evidence>
<dbReference type="NCBIfam" id="TIGR03025">
    <property type="entry name" value="EPS_sugtrans"/>
    <property type="match status" value="1"/>
</dbReference>
<keyword evidence="10" id="KW-1185">Reference proteome</keyword>
<feature type="transmembrane region" description="Helical" evidence="7">
    <location>
        <begin position="93"/>
        <end position="112"/>
    </location>
</feature>
<dbReference type="Pfam" id="PF02397">
    <property type="entry name" value="Bac_transf"/>
    <property type="match status" value="1"/>
</dbReference>
<evidence type="ECO:0000313" key="10">
    <source>
        <dbReference type="Proteomes" id="UP001501598"/>
    </source>
</evidence>
<accession>A0ABP8S1C6</accession>
<evidence type="ECO:0000256" key="1">
    <source>
        <dbReference type="ARBA" id="ARBA00004141"/>
    </source>
</evidence>
<dbReference type="GO" id="GO:0016740">
    <property type="term" value="F:transferase activity"/>
    <property type="evidence" value="ECO:0007669"/>
    <property type="project" value="UniProtKB-KW"/>
</dbReference>
<comment type="caution">
    <text evidence="9">The sequence shown here is derived from an EMBL/GenBank/DDBJ whole genome shotgun (WGS) entry which is preliminary data.</text>
</comment>
<evidence type="ECO:0000256" key="3">
    <source>
        <dbReference type="ARBA" id="ARBA00022679"/>
    </source>
</evidence>
<feature type="transmembrane region" description="Helical" evidence="7">
    <location>
        <begin position="30"/>
        <end position="49"/>
    </location>
</feature>
<comment type="similarity">
    <text evidence="2">Belongs to the bacterial sugar transferase family.</text>
</comment>
<evidence type="ECO:0000313" key="9">
    <source>
        <dbReference type="EMBL" id="GAA4556749.1"/>
    </source>
</evidence>
<dbReference type="InterPro" id="IPR017475">
    <property type="entry name" value="EPS_sugar_tfrase"/>
</dbReference>
<keyword evidence="3 9" id="KW-0808">Transferase</keyword>
<evidence type="ECO:0000256" key="4">
    <source>
        <dbReference type="ARBA" id="ARBA00022692"/>
    </source>
</evidence>
<proteinExistence type="inferred from homology"/>
<organism evidence="9 10">
    <name type="scientific">Pseudonocardia xishanensis</name>
    <dbReference type="NCBI Taxonomy" id="630995"/>
    <lineage>
        <taxon>Bacteria</taxon>
        <taxon>Bacillati</taxon>
        <taxon>Actinomycetota</taxon>
        <taxon>Actinomycetes</taxon>
        <taxon>Pseudonocardiales</taxon>
        <taxon>Pseudonocardiaceae</taxon>
        <taxon>Pseudonocardia</taxon>
    </lineage>
</organism>